<dbReference type="EMBL" id="PIPN01000001">
    <property type="protein sequence ID" value="RUO31436.1"/>
    <property type="molecule type" value="Genomic_DNA"/>
</dbReference>
<dbReference type="Pfam" id="PF05960">
    <property type="entry name" value="DUF885"/>
    <property type="match status" value="1"/>
</dbReference>
<dbReference type="PANTHER" id="PTHR33361:SF16">
    <property type="entry name" value="DUF885 DOMAIN-CONTAINING PROTEIN"/>
    <property type="match status" value="1"/>
</dbReference>
<dbReference type="PROSITE" id="PS51257">
    <property type="entry name" value="PROKAR_LIPOPROTEIN"/>
    <property type="match status" value="1"/>
</dbReference>
<evidence type="ECO:0000256" key="1">
    <source>
        <dbReference type="SAM" id="SignalP"/>
    </source>
</evidence>
<dbReference type="InterPro" id="IPR010281">
    <property type="entry name" value="DUF885"/>
</dbReference>
<feature type="chain" id="PRO_5045974004" evidence="1">
    <location>
        <begin position="26"/>
        <end position="604"/>
    </location>
</feature>
<feature type="signal peptide" evidence="1">
    <location>
        <begin position="1"/>
        <end position="25"/>
    </location>
</feature>
<organism evidence="2 3">
    <name type="scientific">Aliidiomarina sedimenti</name>
    <dbReference type="NCBI Taxonomy" id="1933879"/>
    <lineage>
        <taxon>Bacteria</taxon>
        <taxon>Pseudomonadati</taxon>
        <taxon>Pseudomonadota</taxon>
        <taxon>Gammaproteobacteria</taxon>
        <taxon>Alteromonadales</taxon>
        <taxon>Idiomarinaceae</taxon>
        <taxon>Aliidiomarina</taxon>
    </lineage>
</organism>
<proteinExistence type="predicted"/>
<gene>
    <name evidence="2" type="ORF">CWE12_00070</name>
</gene>
<name>A0ABY0C0X9_9GAMM</name>
<keyword evidence="1" id="KW-0732">Signal</keyword>
<comment type="caution">
    <text evidence="2">The sequence shown here is derived from an EMBL/GenBank/DDBJ whole genome shotgun (WGS) entry which is preliminary data.</text>
</comment>
<protein>
    <submittedName>
        <fullName evidence="2">DUF885 domain-containing protein</fullName>
    </submittedName>
</protein>
<dbReference type="PANTHER" id="PTHR33361">
    <property type="entry name" value="GLR0591 PROTEIN"/>
    <property type="match status" value="1"/>
</dbReference>
<dbReference type="RefSeq" id="WP_126787546.1">
    <property type="nucleotide sequence ID" value="NZ_PIPN01000001.1"/>
</dbReference>
<keyword evidence="3" id="KW-1185">Reference proteome</keyword>
<evidence type="ECO:0000313" key="3">
    <source>
        <dbReference type="Proteomes" id="UP000287410"/>
    </source>
</evidence>
<dbReference type="Proteomes" id="UP000287410">
    <property type="component" value="Unassembled WGS sequence"/>
</dbReference>
<sequence length="604" mass="68924">MRYLSSIGIALVAVFVSACGTPESASDEITLTEWLDQQYARQLEFSPVQLSRSGDHSRHGEIDEVSDAAFVEQLEWKGSSVEQMQRMFDYDQLSDDEKLSYDLWAYQYEQMQRGAEFRQLEYVFEQMIGPQSTLPQVLIGSHEVRSMQDMGDYNKRIRAIAGRINELVEIAQQRAEQGLRPPRFAYNEVIRQAEGVITGVPFEEGSDSPIWQDAQTKVANLLETNSVNERGADLLLEDTQAALTDALYPAYQNLISWLQDDLPNTLENPEGISRHQGGDAYYEYLLWFYTTTDLNADQIHQIGLDEVARLTAEMEDVRKRVGFEGDLDAFFQFFREDEQFFYPNTDQGREAYLQQARDYLATMNEQMPEFFGLLPEIELEVRRVEAYREQAGAPQHYMRGSPHNGRPGIFYAHLIDMQAMAKNELEAIAYHEGVPGHHQQISVAQQASDIANFRTQARFTVYTEGWALYAEWLAKEMGGYQDPYSEFGQLVTELWRAVRLVVDTGLHSKGWTRQQAIDYFATTTPVSAGAIQTEIERYMTLPGQATSFKIGMIKIQQLRREAEAALGDDFDIRGFHDAVLGGGAMPLPMLERKVQQWIDSELAE</sequence>
<reference evidence="2 3" key="1">
    <citation type="journal article" date="2018" name="Front. Microbiol.">
        <title>Genome-Based Analysis Reveals the Taxonomy and Diversity of the Family Idiomarinaceae.</title>
        <authorList>
            <person name="Liu Y."/>
            <person name="Lai Q."/>
            <person name="Shao Z."/>
        </authorList>
    </citation>
    <scope>NUCLEOTIDE SEQUENCE [LARGE SCALE GENOMIC DNA]</scope>
    <source>
        <strain evidence="2 3">GBSy1</strain>
    </source>
</reference>
<accession>A0ABY0C0X9</accession>
<evidence type="ECO:0000313" key="2">
    <source>
        <dbReference type="EMBL" id="RUO31436.1"/>
    </source>
</evidence>